<name>A0A0R1UFF6_9LACO</name>
<proteinExistence type="predicted"/>
<gene>
    <name evidence="1" type="ORF">FC21_GL000417</name>
</gene>
<evidence type="ECO:0000313" key="1">
    <source>
        <dbReference type="EMBL" id="KRL92182.1"/>
    </source>
</evidence>
<reference evidence="1 2" key="1">
    <citation type="journal article" date="2015" name="Genome Announc.">
        <title>Expanding the biotechnology potential of lactobacilli through comparative genomics of 213 strains and associated genera.</title>
        <authorList>
            <person name="Sun Z."/>
            <person name="Harris H.M."/>
            <person name="McCann A."/>
            <person name="Guo C."/>
            <person name="Argimon S."/>
            <person name="Zhang W."/>
            <person name="Yang X."/>
            <person name="Jeffery I.B."/>
            <person name="Cooney J.C."/>
            <person name="Kagawa T.F."/>
            <person name="Liu W."/>
            <person name="Song Y."/>
            <person name="Salvetti E."/>
            <person name="Wrobel A."/>
            <person name="Rasinkangas P."/>
            <person name="Parkhill J."/>
            <person name="Rea M.C."/>
            <person name="O'Sullivan O."/>
            <person name="Ritari J."/>
            <person name="Douillard F.P."/>
            <person name="Paul Ross R."/>
            <person name="Yang R."/>
            <person name="Briner A.E."/>
            <person name="Felis G.E."/>
            <person name="de Vos W.M."/>
            <person name="Barrangou R."/>
            <person name="Klaenhammer T.R."/>
            <person name="Caufield P.W."/>
            <person name="Cui Y."/>
            <person name="Zhang H."/>
            <person name="O'Toole P.W."/>
        </authorList>
    </citation>
    <scope>NUCLEOTIDE SEQUENCE [LARGE SCALE GENOMIC DNA]</scope>
    <source>
        <strain evidence="1 2">DSM 18793</strain>
    </source>
</reference>
<accession>A0A0R1UFF6</accession>
<dbReference type="STRING" id="417373.GCA_001570685_00854"/>
<sequence length="150" mass="16548">MMSSMNFKFTNMIESSKVSSVLDRQMSSFVNHGYFTPVLSDTKDFVVDVTKHAKPVAKVHGKELLKPVVTEYGKEGAKVVAKKQANAYATNWVDKNLVDRYVSSDSLHGYARPVLEQLVNKGVKSKVGGVATNSTDYMLNKMPQLVGTTN</sequence>
<keyword evidence="2" id="KW-1185">Reference proteome</keyword>
<dbReference type="AlphaFoldDB" id="A0A0R1UFF6"/>
<dbReference type="PATRIC" id="fig|1423742.4.peg.433"/>
<comment type="caution">
    <text evidence="1">The sequence shown here is derived from an EMBL/GenBank/DDBJ whole genome shotgun (WGS) entry which is preliminary data.</text>
</comment>
<protein>
    <submittedName>
        <fullName evidence="1">Uncharacterized protein</fullName>
    </submittedName>
</protein>
<organism evidence="1 2">
    <name type="scientific">Limosilactobacillus equigenerosi DSM 18793 = JCM 14505</name>
    <dbReference type="NCBI Taxonomy" id="1423742"/>
    <lineage>
        <taxon>Bacteria</taxon>
        <taxon>Bacillati</taxon>
        <taxon>Bacillota</taxon>
        <taxon>Bacilli</taxon>
        <taxon>Lactobacillales</taxon>
        <taxon>Lactobacillaceae</taxon>
        <taxon>Limosilactobacillus</taxon>
    </lineage>
</organism>
<evidence type="ECO:0000313" key="2">
    <source>
        <dbReference type="Proteomes" id="UP000051084"/>
    </source>
</evidence>
<dbReference type="EMBL" id="AZGC01000059">
    <property type="protein sequence ID" value="KRL92182.1"/>
    <property type="molecule type" value="Genomic_DNA"/>
</dbReference>
<dbReference type="Proteomes" id="UP000051084">
    <property type="component" value="Unassembled WGS sequence"/>
</dbReference>